<proteinExistence type="predicted"/>
<sequence length="188" mass="21128">MAGGLASFQGYGETRKCGFFTDVQSGPRGRLFRRGDLARRSQRPDATYTRSTLSQIDVFHRQTDRCQSGQFIIYERPSPSTSRKSFPFYHDPDLNCDCGLDIGLYPSGITRLRNVQKYSCARASIRWDCKFGAHRAGGYFEPPARIGFTAFPPPSPPGGALRLHLSGSPIDRCFDSQILNTLKYEIKF</sequence>
<evidence type="ECO:0000313" key="2">
    <source>
        <dbReference type="Proteomes" id="UP000299102"/>
    </source>
</evidence>
<keyword evidence="2" id="KW-1185">Reference proteome</keyword>
<accession>A0A4C2AE70</accession>
<gene>
    <name evidence="1" type="ORF">EVAR_72616_1</name>
</gene>
<organism evidence="1 2">
    <name type="scientific">Eumeta variegata</name>
    <name type="common">Bagworm moth</name>
    <name type="synonym">Eumeta japonica</name>
    <dbReference type="NCBI Taxonomy" id="151549"/>
    <lineage>
        <taxon>Eukaryota</taxon>
        <taxon>Metazoa</taxon>
        <taxon>Ecdysozoa</taxon>
        <taxon>Arthropoda</taxon>
        <taxon>Hexapoda</taxon>
        <taxon>Insecta</taxon>
        <taxon>Pterygota</taxon>
        <taxon>Neoptera</taxon>
        <taxon>Endopterygota</taxon>
        <taxon>Lepidoptera</taxon>
        <taxon>Glossata</taxon>
        <taxon>Ditrysia</taxon>
        <taxon>Tineoidea</taxon>
        <taxon>Psychidae</taxon>
        <taxon>Oiketicinae</taxon>
        <taxon>Eumeta</taxon>
    </lineage>
</organism>
<name>A0A4C2AE70_EUMVA</name>
<dbReference type="AlphaFoldDB" id="A0A4C2AE70"/>
<dbReference type="EMBL" id="BGZK01002972">
    <property type="protein sequence ID" value="GBP97613.1"/>
    <property type="molecule type" value="Genomic_DNA"/>
</dbReference>
<comment type="caution">
    <text evidence="1">The sequence shown here is derived from an EMBL/GenBank/DDBJ whole genome shotgun (WGS) entry which is preliminary data.</text>
</comment>
<reference evidence="1 2" key="1">
    <citation type="journal article" date="2019" name="Commun. Biol.">
        <title>The bagworm genome reveals a unique fibroin gene that provides high tensile strength.</title>
        <authorList>
            <person name="Kono N."/>
            <person name="Nakamura H."/>
            <person name="Ohtoshi R."/>
            <person name="Tomita M."/>
            <person name="Numata K."/>
            <person name="Arakawa K."/>
        </authorList>
    </citation>
    <scope>NUCLEOTIDE SEQUENCE [LARGE SCALE GENOMIC DNA]</scope>
</reference>
<protein>
    <submittedName>
        <fullName evidence="1">Uncharacterized protein</fullName>
    </submittedName>
</protein>
<dbReference type="Proteomes" id="UP000299102">
    <property type="component" value="Unassembled WGS sequence"/>
</dbReference>
<evidence type="ECO:0000313" key="1">
    <source>
        <dbReference type="EMBL" id="GBP97613.1"/>
    </source>
</evidence>